<feature type="region of interest" description="Disordered" evidence="1">
    <location>
        <begin position="13"/>
        <end position="36"/>
    </location>
</feature>
<accession>A0A813PN51</accession>
<evidence type="ECO:0000313" key="2">
    <source>
        <dbReference type="EMBL" id="CAF0751220.1"/>
    </source>
</evidence>
<sequence length="151" mass="17794">MNVVIPNLSPYNIVSKDEEGSSDGVNTGEGNKHDSVRGKKKRKFEVVEYEENCEKDLLEGKENNLHHQHNYDFKKCKKRCARLDERINQLEMELMQFVKFTNPSDRTSKKYIRQAISNYFAIITHKRKQQRLHAPPELDQQQLHAPSEHHH</sequence>
<evidence type="ECO:0000256" key="1">
    <source>
        <dbReference type="SAM" id="MobiDB-lite"/>
    </source>
</evidence>
<name>A0A813PN51_9BILA</name>
<reference evidence="2" key="1">
    <citation type="submission" date="2021-02" db="EMBL/GenBank/DDBJ databases">
        <authorList>
            <person name="Nowell W R."/>
        </authorList>
    </citation>
    <scope>NUCLEOTIDE SEQUENCE</scope>
</reference>
<feature type="region of interest" description="Disordered" evidence="1">
    <location>
        <begin position="127"/>
        <end position="151"/>
    </location>
</feature>
<protein>
    <submittedName>
        <fullName evidence="2">Uncharacterized protein</fullName>
    </submittedName>
</protein>
<dbReference type="AlphaFoldDB" id="A0A813PN51"/>
<proteinExistence type="predicted"/>
<evidence type="ECO:0000313" key="3">
    <source>
        <dbReference type="Proteomes" id="UP000663860"/>
    </source>
</evidence>
<dbReference type="Proteomes" id="UP000663860">
    <property type="component" value="Unassembled WGS sequence"/>
</dbReference>
<dbReference type="EMBL" id="CAJNOE010000022">
    <property type="protein sequence ID" value="CAF0751220.1"/>
    <property type="molecule type" value="Genomic_DNA"/>
</dbReference>
<gene>
    <name evidence="2" type="ORF">IZO911_LOCUS4157</name>
</gene>
<organism evidence="2 3">
    <name type="scientific">Adineta steineri</name>
    <dbReference type="NCBI Taxonomy" id="433720"/>
    <lineage>
        <taxon>Eukaryota</taxon>
        <taxon>Metazoa</taxon>
        <taxon>Spiralia</taxon>
        <taxon>Gnathifera</taxon>
        <taxon>Rotifera</taxon>
        <taxon>Eurotatoria</taxon>
        <taxon>Bdelloidea</taxon>
        <taxon>Adinetida</taxon>
        <taxon>Adinetidae</taxon>
        <taxon>Adineta</taxon>
    </lineage>
</organism>
<comment type="caution">
    <text evidence="2">The sequence shown here is derived from an EMBL/GenBank/DDBJ whole genome shotgun (WGS) entry which is preliminary data.</text>
</comment>